<keyword evidence="3" id="KW-1185">Reference proteome</keyword>
<gene>
    <name evidence="2" type="ORF">DPMN_191174</name>
</gene>
<evidence type="ECO:0000313" key="3">
    <source>
        <dbReference type="Proteomes" id="UP000828390"/>
    </source>
</evidence>
<feature type="compositionally biased region" description="Pro residues" evidence="1">
    <location>
        <begin position="389"/>
        <end position="402"/>
    </location>
</feature>
<proteinExistence type="predicted"/>
<sequence>MKTYANVTATLMVTPKIQKSSFRAGDLSIDSETGTPYTVTLTPKEPLTPNQHATRNSDPSPDTIPDSIPNSPQFIATLITNDATHQTNSTPSKVNQTLNDKPVNVPNKSPRPQSTRQSNNYDPGQAIWLTLCLGTVAAIFPRNKAKAIGDAFVKFVGSEQTKPLKEVKAGLLFKIRKDAINKAHQFSFGNYDFKLTEQPKLGKGIIHAPLNANVEKLKNELKSKPNVEAVHSGARNKFITVTFKSENAPTNILGHNVKPALFASLRCFKCQMFGHASHVCKNNAKCPHCAGNHSHASCTSRNTRKCANCGGGHSAAYKGWPVYLKYQTTINNKNLQLTNNYLNNMSTTNQRPNLEQIAKQLVGKSEAEILTILKNKFPEKEAEQLIIKPTPPVQPSPTPVQPTKPKQVMNPPPTQQQQSQQAKTHKPTINANNPVTPKQQQQTPLRTQFQRHNWQPKNNESSPLHIHRKKLNLNRYRPNPIIMRHSQHKRQALAPPFPIYFRHAYGLY</sequence>
<dbReference type="AlphaFoldDB" id="A0A9D3XWV0"/>
<evidence type="ECO:0000256" key="1">
    <source>
        <dbReference type="SAM" id="MobiDB-lite"/>
    </source>
</evidence>
<feature type="compositionally biased region" description="Polar residues" evidence="1">
    <location>
        <begin position="30"/>
        <end position="41"/>
    </location>
</feature>
<feature type="compositionally biased region" description="Polar residues" evidence="1">
    <location>
        <begin position="106"/>
        <end position="121"/>
    </location>
</feature>
<dbReference type="EMBL" id="JAIWYP010000088">
    <property type="protein sequence ID" value="KAH3689929.1"/>
    <property type="molecule type" value="Genomic_DNA"/>
</dbReference>
<dbReference type="Proteomes" id="UP000828390">
    <property type="component" value="Unassembled WGS sequence"/>
</dbReference>
<feature type="compositionally biased region" description="Low complexity" evidence="1">
    <location>
        <begin position="56"/>
        <end position="72"/>
    </location>
</feature>
<feature type="region of interest" description="Disordered" evidence="1">
    <location>
        <begin position="85"/>
        <end position="121"/>
    </location>
</feature>
<feature type="compositionally biased region" description="Polar residues" evidence="1">
    <location>
        <begin position="85"/>
        <end position="99"/>
    </location>
</feature>
<protein>
    <recommendedName>
        <fullName evidence="4">Nucleic-acid-binding protein from transposon X-element</fullName>
    </recommendedName>
</protein>
<organism evidence="2 3">
    <name type="scientific">Dreissena polymorpha</name>
    <name type="common">Zebra mussel</name>
    <name type="synonym">Mytilus polymorpha</name>
    <dbReference type="NCBI Taxonomy" id="45954"/>
    <lineage>
        <taxon>Eukaryota</taxon>
        <taxon>Metazoa</taxon>
        <taxon>Spiralia</taxon>
        <taxon>Lophotrochozoa</taxon>
        <taxon>Mollusca</taxon>
        <taxon>Bivalvia</taxon>
        <taxon>Autobranchia</taxon>
        <taxon>Heteroconchia</taxon>
        <taxon>Euheterodonta</taxon>
        <taxon>Imparidentia</taxon>
        <taxon>Neoheterodontei</taxon>
        <taxon>Myida</taxon>
        <taxon>Dreissenoidea</taxon>
        <taxon>Dreissenidae</taxon>
        <taxon>Dreissena</taxon>
    </lineage>
</organism>
<accession>A0A9D3XWV0</accession>
<feature type="region of interest" description="Disordered" evidence="1">
    <location>
        <begin position="386"/>
        <end position="442"/>
    </location>
</feature>
<evidence type="ECO:0008006" key="4">
    <source>
        <dbReference type="Google" id="ProtNLM"/>
    </source>
</evidence>
<comment type="caution">
    <text evidence="2">The sequence shown here is derived from an EMBL/GenBank/DDBJ whole genome shotgun (WGS) entry which is preliminary data.</text>
</comment>
<feature type="region of interest" description="Disordered" evidence="1">
    <location>
        <begin position="27"/>
        <end position="72"/>
    </location>
</feature>
<name>A0A9D3XWV0_DREPO</name>
<reference evidence="2" key="1">
    <citation type="journal article" date="2019" name="bioRxiv">
        <title>The Genome of the Zebra Mussel, Dreissena polymorpha: A Resource for Invasive Species Research.</title>
        <authorList>
            <person name="McCartney M.A."/>
            <person name="Auch B."/>
            <person name="Kono T."/>
            <person name="Mallez S."/>
            <person name="Zhang Y."/>
            <person name="Obille A."/>
            <person name="Becker A."/>
            <person name="Abrahante J.E."/>
            <person name="Garbe J."/>
            <person name="Badalamenti J.P."/>
            <person name="Herman A."/>
            <person name="Mangelson H."/>
            <person name="Liachko I."/>
            <person name="Sullivan S."/>
            <person name="Sone E.D."/>
            <person name="Koren S."/>
            <person name="Silverstein K.A.T."/>
            <person name="Beckman K.B."/>
            <person name="Gohl D.M."/>
        </authorList>
    </citation>
    <scope>NUCLEOTIDE SEQUENCE</scope>
    <source>
        <strain evidence="2">Duluth1</strain>
        <tissue evidence="2">Whole animal</tissue>
    </source>
</reference>
<reference evidence="2" key="2">
    <citation type="submission" date="2020-11" db="EMBL/GenBank/DDBJ databases">
        <authorList>
            <person name="McCartney M.A."/>
            <person name="Auch B."/>
            <person name="Kono T."/>
            <person name="Mallez S."/>
            <person name="Becker A."/>
            <person name="Gohl D.M."/>
            <person name="Silverstein K.A.T."/>
            <person name="Koren S."/>
            <person name="Bechman K.B."/>
            <person name="Herman A."/>
            <person name="Abrahante J.E."/>
            <person name="Garbe J."/>
        </authorList>
    </citation>
    <scope>NUCLEOTIDE SEQUENCE</scope>
    <source>
        <strain evidence="2">Duluth1</strain>
        <tissue evidence="2">Whole animal</tissue>
    </source>
</reference>
<evidence type="ECO:0000313" key="2">
    <source>
        <dbReference type="EMBL" id="KAH3689929.1"/>
    </source>
</evidence>